<dbReference type="CDD" id="cd01833">
    <property type="entry name" value="XynB_like"/>
    <property type="match status" value="1"/>
</dbReference>
<organism evidence="2 3">
    <name type="scientific">Cercospora berteroae</name>
    <dbReference type="NCBI Taxonomy" id="357750"/>
    <lineage>
        <taxon>Eukaryota</taxon>
        <taxon>Fungi</taxon>
        <taxon>Dikarya</taxon>
        <taxon>Ascomycota</taxon>
        <taxon>Pezizomycotina</taxon>
        <taxon>Dothideomycetes</taxon>
        <taxon>Dothideomycetidae</taxon>
        <taxon>Mycosphaerellales</taxon>
        <taxon>Mycosphaerellaceae</taxon>
        <taxon>Cercospora</taxon>
    </lineage>
</organism>
<evidence type="ECO:0000313" key="3">
    <source>
        <dbReference type="Proteomes" id="UP000237631"/>
    </source>
</evidence>
<dbReference type="OrthoDB" id="3915838at2759"/>
<keyword evidence="1" id="KW-0472">Membrane</keyword>
<dbReference type="EMBL" id="PNEN01001749">
    <property type="protein sequence ID" value="PPJ51561.1"/>
    <property type="molecule type" value="Genomic_DNA"/>
</dbReference>
<dbReference type="Gene3D" id="3.40.50.1110">
    <property type="entry name" value="SGNH hydrolase"/>
    <property type="match status" value="1"/>
</dbReference>
<name>A0A2S6BVR8_9PEZI</name>
<evidence type="ECO:0000256" key="1">
    <source>
        <dbReference type="SAM" id="Phobius"/>
    </source>
</evidence>
<dbReference type="PANTHER" id="PTHR30383:SF5">
    <property type="entry name" value="SGNH HYDROLASE-TYPE ESTERASE DOMAIN-CONTAINING PROTEIN"/>
    <property type="match status" value="1"/>
</dbReference>
<reference evidence="3" key="1">
    <citation type="journal article" date="2017" name="bioRxiv">
        <title>Conservation of a gene cluster reveals novel cercosporin biosynthetic mechanisms and extends production to the genus Colletotrichum.</title>
        <authorList>
            <person name="de Jonge R."/>
            <person name="Ebert M.K."/>
            <person name="Huitt-Roehl C.R."/>
            <person name="Pal P."/>
            <person name="Suttle J.C."/>
            <person name="Spanner R.E."/>
            <person name="Neubauer J.D."/>
            <person name="Jurick W.M.II."/>
            <person name="Stott K.A."/>
            <person name="Secor G.A."/>
            <person name="Thomma B.P.H.J."/>
            <person name="Van de Peer Y."/>
            <person name="Townsend C.A."/>
            <person name="Bolton M.D."/>
        </authorList>
    </citation>
    <scope>NUCLEOTIDE SEQUENCE [LARGE SCALE GENOMIC DNA]</scope>
    <source>
        <strain evidence="3">CBS538.71</strain>
    </source>
</reference>
<dbReference type="InterPro" id="IPR036514">
    <property type="entry name" value="SGNH_hydro_sf"/>
</dbReference>
<gene>
    <name evidence="2" type="ORF">CBER1_08634</name>
</gene>
<keyword evidence="1" id="KW-1133">Transmembrane helix</keyword>
<keyword evidence="1" id="KW-0812">Transmembrane</keyword>
<comment type="caution">
    <text evidence="2">The sequence shown here is derived from an EMBL/GenBank/DDBJ whole genome shotgun (WGS) entry which is preliminary data.</text>
</comment>
<dbReference type="InterPro" id="IPR051532">
    <property type="entry name" value="Ester_Hydrolysis_Enzymes"/>
</dbReference>
<dbReference type="GO" id="GO:0004622">
    <property type="term" value="F:phosphatidylcholine lysophospholipase activity"/>
    <property type="evidence" value="ECO:0007669"/>
    <property type="project" value="TreeGrafter"/>
</dbReference>
<accession>A0A2S6BVR8</accession>
<dbReference type="InterPro" id="IPR001087">
    <property type="entry name" value="GDSL"/>
</dbReference>
<evidence type="ECO:0000313" key="2">
    <source>
        <dbReference type="EMBL" id="PPJ51561.1"/>
    </source>
</evidence>
<dbReference type="Pfam" id="PF00657">
    <property type="entry name" value="Lipase_GDSL"/>
    <property type="match status" value="1"/>
</dbReference>
<dbReference type="Proteomes" id="UP000237631">
    <property type="component" value="Unassembled WGS sequence"/>
</dbReference>
<dbReference type="PANTHER" id="PTHR30383">
    <property type="entry name" value="THIOESTERASE 1/PROTEASE 1/LYSOPHOSPHOLIPASE L1"/>
    <property type="match status" value="1"/>
</dbReference>
<dbReference type="SUPFAM" id="SSF52266">
    <property type="entry name" value="SGNH hydrolase"/>
    <property type="match status" value="1"/>
</dbReference>
<proteinExistence type="predicted"/>
<dbReference type="AlphaFoldDB" id="A0A2S6BVR8"/>
<feature type="transmembrane region" description="Helical" evidence="1">
    <location>
        <begin position="12"/>
        <end position="30"/>
    </location>
</feature>
<keyword evidence="3" id="KW-1185">Reference proteome</keyword>
<protein>
    <submittedName>
        <fullName evidence="2">Uncharacterized protein</fullName>
    </submittedName>
</protein>
<sequence length="292" mass="32504">MEQRIKSWRQVGFIAFTAVFFLIILSMISMSRGTSSGLGFGHSSKIPLRILPLGDSTTRGGPDDRFNAYRPALRNMLIGSGQSIHYIGSLKHGDSLDNDHEGHAGLLIKEIRRAIADDDILLQHPNVILLHVGTNDMNTYFGQPPVDPFEEAPQRLNTLVEAVLCECPDAVLLVAKIIDNTQFPQLVQTYNSGVEIIVAHWQAQGYKVRVADHSAIGGWDISFPYRDDEPILTCISYSTDLSGDGLHPQNVGYEKMARVWFDTMQDLPTDWIQPLRDASLMSTPECRAKLLS</sequence>